<keyword evidence="1" id="KW-1133">Transmembrane helix</keyword>
<feature type="transmembrane region" description="Helical" evidence="1">
    <location>
        <begin position="93"/>
        <end position="119"/>
    </location>
</feature>
<proteinExistence type="predicted"/>
<feature type="transmembrane region" description="Helical" evidence="1">
    <location>
        <begin position="65"/>
        <end position="81"/>
    </location>
</feature>
<evidence type="ECO:0000313" key="2">
    <source>
        <dbReference type="EMBL" id="AGE96055.1"/>
    </source>
</evidence>
<dbReference type="VEuPathDB" id="MicrosporidiaDB:ECU01_1020"/>
<evidence type="ECO:0000256" key="1">
    <source>
        <dbReference type="SAM" id="Phobius"/>
    </source>
</evidence>
<dbReference type="EMBL" id="KC513612">
    <property type="protein sequence ID" value="AGE96055.1"/>
    <property type="molecule type" value="Genomic_DNA"/>
</dbReference>
<dbReference type="VEuPathDB" id="MicrosporidiaDB:AEWQ_010830"/>
<keyword evidence="1" id="KW-0472">Membrane</keyword>
<dbReference type="AlphaFoldDB" id="M1KA45"/>
<organism evidence="2">
    <name type="scientific">Encephalitozoon cuniculi</name>
    <name type="common">Microsporidian parasite</name>
    <dbReference type="NCBI Taxonomy" id="6035"/>
    <lineage>
        <taxon>Eukaryota</taxon>
        <taxon>Fungi</taxon>
        <taxon>Fungi incertae sedis</taxon>
        <taxon>Microsporidia</taxon>
        <taxon>Unikaryonidae</taxon>
        <taxon>Encephalitozoon</taxon>
    </lineage>
</organism>
<gene>
    <name evidence="2" type="ORF">ECU01_1020</name>
</gene>
<keyword evidence="1" id="KW-0812">Transmembrane</keyword>
<name>M1KA45_ENCCN</name>
<accession>M1KA45</accession>
<sequence length="304" mass="33756">MICGEIDPLDSALPCILLKPWSDIFMFSSGWDKQISMESPRYLRRQAVLYAVPLFLMASHFPGPHLFALSIPSSLAAFIVPGTKRRMCVSNSLFILSLLFPSLYFVCYGFTIAAVYVSVSNLCMDRFHGEVLRIAGMMESMGMLLSLYSLNSRAVSLCLAALNFAGIYHLTPPPIESTDYGQAYKRVAWLLLGTSFTDRANEYRAVVGCRGMAAPGFRIDFLTPLLMGGLPCFAKAVICCSSLVLVWKSHWMCFAAYSLSLPPVEWACVCLSLFCDFTPGHPFYRLVSAQVLYFAINRGEVWSG</sequence>
<dbReference type="VEuPathDB" id="MicrosporidiaDB:AEWR_010860"/>
<reference evidence="2" key="1">
    <citation type="journal article" date="2013" name="Eukaryot. Cell">
        <title>Extremely Reduced Levels of Heterozygosity in the Vertebrate Pathogen Encephalitozoon cuniculi.</title>
        <authorList>
            <person name="Selman M."/>
            <person name="Sak B."/>
            <person name="Kvac M."/>
            <person name="Farinelli L."/>
            <person name="Weiss L.M."/>
            <person name="Corradi N."/>
        </authorList>
    </citation>
    <scope>NUCLEOTIDE SEQUENCE</scope>
</reference>
<feature type="transmembrane region" description="Helical" evidence="1">
    <location>
        <begin position="225"/>
        <end position="247"/>
    </location>
</feature>
<dbReference type="VEuPathDB" id="MicrosporidiaDB:M970_010860"/>
<dbReference type="VEuPathDB" id="MicrosporidiaDB:AEWD_010860"/>
<protein>
    <submittedName>
        <fullName evidence="2">Uncharacterized protein</fullName>
    </submittedName>
</protein>